<dbReference type="Pfam" id="PF23598">
    <property type="entry name" value="LRR_14"/>
    <property type="match status" value="1"/>
</dbReference>
<evidence type="ECO:0000259" key="3">
    <source>
        <dbReference type="Pfam" id="PF23598"/>
    </source>
</evidence>
<proteinExistence type="predicted"/>
<feature type="domain" description="Disease resistance R13L4/SHOC-2-like LRR" evidence="3">
    <location>
        <begin position="57"/>
        <end position="138"/>
    </location>
</feature>
<evidence type="ECO:0000313" key="5">
    <source>
        <dbReference type="Proteomes" id="UP001634007"/>
    </source>
</evidence>
<keyword evidence="1" id="KW-0433">Leucine-rich repeat</keyword>
<organism evidence="4 5">
    <name type="scientific">Eucalyptus globulus</name>
    <name type="common">Tasmanian blue gum</name>
    <dbReference type="NCBI Taxonomy" id="34317"/>
    <lineage>
        <taxon>Eukaryota</taxon>
        <taxon>Viridiplantae</taxon>
        <taxon>Streptophyta</taxon>
        <taxon>Embryophyta</taxon>
        <taxon>Tracheophyta</taxon>
        <taxon>Spermatophyta</taxon>
        <taxon>Magnoliopsida</taxon>
        <taxon>eudicotyledons</taxon>
        <taxon>Gunneridae</taxon>
        <taxon>Pentapetalae</taxon>
        <taxon>rosids</taxon>
        <taxon>malvids</taxon>
        <taxon>Myrtales</taxon>
        <taxon>Myrtaceae</taxon>
        <taxon>Myrtoideae</taxon>
        <taxon>Eucalypteae</taxon>
        <taxon>Eucalyptus</taxon>
    </lineage>
</organism>
<evidence type="ECO:0000313" key="4">
    <source>
        <dbReference type="EMBL" id="KAL3735305.1"/>
    </source>
</evidence>
<gene>
    <name evidence="4" type="ORF">ACJRO7_024438</name>
</gene>
<accession>A0ABD3K5H5</accession>
<dbReference type="InterPro" id="IPR032675">
    <property type="entry name" value="LRR_dom_sf"/>
</dbReference>
<dbReference type="PANTHER" id="PTHR47186:SF3">
    <property type="entry name" value="OS09G0267800 PROTEIN"/>
    <property type="match status" value="1"/>
</dbReference>
<comment type="caution">
    <text evidence="4">The sequence shown here is derived from an EMBL/GenBank/DDBJ whole genome shotgun (WGS) entry which is preliminary data.</text>
</comment>
<dbReference type="EMBL" id="JBJKBG010000006">
    <property type="protein sequence ID" value="KAL3735305.1"/>
    <property type="molecule type" value="Genomic_DNA"/>
</dbReference>
<dbReference type="Proteomes" id="UP001634007">
    <property type="component" value="Unassembled WGS sequence"/>
</dbReference>
<keyword evidence="2" id="KW-0677">Repeat</keyword>
<dbReference type="SMART" id="SM00369">
    <property type="entry name" value="LRR_TYP"/>
    <property type="match status" value="5"/>
</dbReference>
<dbReference type="InterPro" id="IPR055414">
    <property type="entry name" value="LRR_R13L4/SHOC2-like"/>
</dbReference>
<protein>
    <recommendedName>
        <fullName evidence="3">Disease resistance R13L4/SHOC-2-like LRR domain-containing protein</fullName>
    </recommendedName>
</protein>
<dbReference type="SUPFAM" id="SSF52058">
    <property type="entry name" value="L domain-like"/>
    <property type="match status" value="1"/>
</dbReference>
<dbReference type="AlphaFoldDB" id="A0ABD3K5H5"/>
<dbReference type="Gene3D" id="3.40.1170.20">
    <property type="entry name" value="tRNA intron endonuclease, N-terminal domain"/>
    <property type="match status" value="1"/>
</dbReference>
<reference evidence="4 5" key="1">
    <citation type="submission" date="2024-11" db="EMBL/GenBank/DDBJ databases">
        <title>Chromosome-level genome assembly of Eucalyptus globulus Labill. provides insights into its genome evolution.</title>
        <authorList>
            <person name="Li X."/>
        </authorList>
    </citation>
    <scope>NUCLEOTIDE SEQUENCE [LARGE SCALE GENOMIC DNA]</scope>
    <source>
        <strain evidence="4">CL2024</strain>
        <tissue evidence="4">Fresh tender leaves</tissue>
    </source>
</reference>
<keyword evidence="5" id="KW-1185">Reference proteome</keyword>
<dbReference type="InterPro" id="IPR003591">
    <property type="entry name" value="Leu-rich_rpt_typical-subtyp"/>
</dbReference>
<evidence type="ECO:0000256" key="1">
    <source>
        <dbReference type="ARBA" id="ARBA00022614"/>
    </source>
</evidence>
<dbReference type="PANTHER" id="PTHR47186">
    <property type="entry name" value="LEUCINE-RICH REPEAT-CONTAINING PROTEIN 57"/>
    <property type="match status" value="1"/>
</dbReference>
<dbReference type="Gene3D" id="3.80.10.10">
    <property type="entry name" value="Ribonuclease Inhibitor"/>
    <property type="match status" value="2"/>
</dbReference>
<name>A0ABD3K5H5_EUCGL</name>
<evidence type="ECO:0000256" key="2">
    <source>
        <dbReference type="ARBA" id="ARBA00022737"/>
    </source>
</evidence>
<sequence>MQIQELHHSIGEMTRLEYLSLASFCFLETLPDSIGQLKSLLELELNNTRITTLPHSIGDLKMLRKMSLLGTQIKQLPNAIGGLQSLLNLDLRGTCISELPSSIGNLKRLEILCLDGSAIRELPKAIGMLESLKDLEARFCENLEGEIPIEIGDLSFLRMLDLRSSKIRRLPTTMNQLSHLQQLCLCQCDQFEQLPELPMSLKELEFPPHLLWTTPNLSYLTNVVDLHVWGGTQLVDFTQGAPNIEWIEGLSKLERMTLCMRDAIFPPINLVTLSRLRSLEMTCVDPHFLMELPSNLERLSLINVKSPIGMSLFSYLTNLSTLNLGKCWLREVDFDNALGQQLEKLHSLDVRESKLLERLSVSRLKGLQDLTVLACPGLMEIQGTEKLELLEALFIHRCSSLERLPDLSELKKLRRVNLALCPLQNLPELRLPETCHLTLNGCGISPAFDGVYKEWKDTQSQRG</sequence>